<dbReference type="OrthoDB" id="448261at2759"/>
<organism evidence="1 2">
    <name type="scientific">Symbiodinium natans</name>
    <dbReference type="NCBI Taxonomy" id="878477"/>
    <lineage>
        <taxon>Eukaryota</taxon>
        <taxon>Sar</taxon>
        <taxon>Alveolata</taxon>
        <taxon>Dinophyceae</taxon>
        <taxon>Suessiales</taxon>
        <taxon>Symbiodiniaceae</taxon>
        <taxon>Symbiodinium</taxon>
    </lineage>
</organism>
<name>A0A812S1T0_9DINO</name>
<proteinExistence type="predicted"/>
<dbReference type="EMBL" id="CAJNDS010002404">
    <property type="protein sequence ID" value="CAE7461744.1"/>
    <property type="molecule type" value="Genomic_DNA"/>
</dbReference>
<evidence type="ECO:0000313" key="2">
    <source>
        <dbReference type="Proteomes" id="UP000604046"/>
    </source>
</evidence>
<dbReference type="PANTHER" id="PTHR47027:SF20">
    <property type="entry name" value="REVERSE TRANSCRIPTASE-LIKE PROTEIN WITH RNA-DIRECTED DNA POLYMERASE DOMAIN"/>
    <property type="match status" value="1"/>
</dbReference>
<dbReference type="Proteomes" id="UP000604046">
    <property type="component" value="Unassembled WGS sequence"/>
</dbReference>
<keyword evidence="2" id="KW-1185">Reference proteome</keyword>
<accession>A0A812S1T0</accession>
<evidence type="ECO:0008006" key="3">
    <source>
        <dbReference type="Google" id="ProtNLM"/>
    </source>
</evidence>
<protein>
    <recommendedName>
        <fullName evidence="3">C2H2-type domain-containing protein</fullName>
    </recommendedName>
</protein>
<dbReference type="AlphaFoldDB" id="A0A812S1T0"/>
<evidence type="ECO:0000313" key="1">
    <source>
        <dbReference type="EMBL" id="CAE7461744.1"/>
    </source>
</evidence>
<comment type="caution">
    <text evidence="1">The sequence shown here is derived from an EMBL/GenBank/DDBJ whole genome shotgun (WGS) entry which is preliminary data.</text>
</comment>
<reference evidence="1" key="1">
    <citation type="submission" date="2021-02" db="EMBL/GenBank/DDBJ databases">
        <authorList>
            <person name="Dougan E. K."/>
            <person name="Rhodes N."/>
            <person name="Thang M."/>
            <person name="Chan C."/>
        </authorList>
    </citation>
    <scope>NUCLEOTIDE SEQUENCE</scope>
</reference>
<gene>
    <name evidence="1" type="ORF">SNAT2548_LOCUS25678</name>
</gene>
<dbReference type="PANTHER" id="PTHR47027">
    <property type="entry name" value="REVERSE TRANSCRIPTASE DOMAIN-CONTAINING PROTEIN"/>
    <property type="match status" value="1"/>
</dbReference>
<sequence length="1018" mass="111720">MTNSQDPDPNSYAPRYGSLVAKLTWALQRDVTALRRGLYRLRQHLRSQTLAACFKAWRCGSGDGLAALLRSPWRKEAQTAVAQMSWNLERRGQALKKACRADRDDYLGALADRAQQGHEAEAYRALSRLMGRVRKKPFAPAVLPTLRKADGTLCSTPEEVVQRWRSHFSTLEAGQPATPETLLASSQRKTPWKGPECVGDLPTLSELQITFACAPRGKSAGPDGIPNELGLACPQRLAELVYPLLLKLCVRGEEAVGLKGGTLVRLYKGRGAHDECGSHRAIMLLSTLAKAIHKVLRPKIADIFVKSTSKLQLGGKPGCSVVFGSHVVRTFLRWRAMAGQSCAVVFADIASAYYAAVRQLAVGHDDADSSIGLHAAIEGLKLSHDEAVALRQHAQEVCALHRSGAPSWTQPGAPSWTQELAHELHSSTWFNMAGDTELVATHRGTRPGSSWADVLFGCLLHRVLSHRNASARRETADDSIDAHANVPLVPWDGVHTLEPVVTPTQHLPLDDVVWADDLAMCLQSDSADSIGVKVSAAVSRLDEAFSEHGLTLTYGERKTAAMVCPKGKRSREVRRALFGEKQSVLVLRESRGPVSLPLVAQYPYLGVCQAPCGAMQGELHRRVGAAWGAFREGRRRVYKSRRLSVSRKGQILHSLVMSKLLHGAGSWPPLNHKEMQTFGGTVFSLYRAILCIPHGGEQHVSLSDAVARTELPSPVTLIHAERLRYLAQLVTSGPDVLWALLRADRPYADAMKESLDWLTRALRNTCAELQGGASWDIWTGIMRDTPRRFRGLIKRALALDICRHQCIEALDGLHRAMREMANKGEPVANASFESCAEACVPCKLAFPTRVAWAGHAARKHGYRNSSFLLAECRTCRGCGRTYGSIGRLRRHLQSVSRCQELWGSFAPTDPDPQTAPHPQCPPGTSLGTFVQVDVDNRAVIDSVHGMHSPFLLRSLQDVGAADWEALWEEVVGCIEPLPVLRATVRLRMDQLGPLSPEYGTLERILLSLTPAVRWPCLG</sequence>